<comment type="caution">
    <text evidence="1">The sequence shown here is derived from an EMBL/GenBank/DDBJ whole genome shotgun (WGS) entry which is preliminary data.</text>
</comment>
<name>A0AAW1WRH9_RUBAR</name>
<evidence type="ECO:0008006" key="3">
    <source>
        <dbReference type="Google" id="ProtNLM"/>
    </source>
</evidence>
<dbReference type="AlphaFoldDB" id="A0AAW1WRH9"/>
<accession>A0AAW1WRH9</accession>
<gene>
    <name evidence="1" type="ORF">M0R45_023909</name>
</gene>
<protein>
    <recommendedName>
        <fullName evidence="3">MHC class I antigen</fullName>
    </recommendedName>
</protein>
<evidence type="ECO:0000313" key="1">
    <source>
        <dbReference type="EMBL" id="KAK9926695.1"/>
    </source>
</evidence>
<keyword evidence="2" id="KW-1185">Reference proteome</keyword>
<sequence>MYRSGACRGTLIYTDGGAAARHVWQQLHQQRRDGIGVEPRRGQWGQLECSVRDVIGPRKRTNGRVRGVWPDLKRWRPCMAFG</sequence>
<dbReference type="EMBL" id="JBEDUW010000005">
    <property type="protein sequence ID" value="KAK9926695.1"/>
    <property type="molecule type" value="Genomic_DNA"/>
</dbReference>
<reference evidence="1 2" key="1">
    <citation type="journal article" date="2023" name="G3 (Bethesda)">
        <title>A chromosome-length genome assembly and annotation of blackberry (Rubus argutus, cv. 'Hillquist').</title>
        <authorList>
            <person name="Bruna T."/>
            <person name="Aryal R."/>
            <person name="Dudchenko O."/>
            <person name="Sargent D.J."/>
            <person name="Mead D."/>
            <person name="Buti M."/>
            <person name="Cavallini A."/>
            <person name="Hytonen T."/>
            <person name="Andres J."/>
            <person name="Pham M."/>
            <person name="Weisz D."/>
            <person name="Mascagni F."/>
            <person name="Usai G."/>
            <person name="Natali L."/>
            <person name="Bassil N."/>
            <person name="Fernandez G.E."/>
            <person name="Lomsadze A."/>
            <person name="Armour M."/>
            <person name="Olukolu B."/>
            <person name="Poorten T."/>
            <person name="Britton C."/>
            <person name="Davik J."/>
            <person name="Ashrafi H."/>
            <person name="Aiden E.L."/>
            <person name="Borodovsky M."/>
            <person name="Worthington M."/>
        </authorList>
    </citation>
    <scope>NUCLEOTIDE SEQUENCE [LARGE SCALE GENOMIC DNA]</scope>
    <source>
        <strain evidence="1">PI 553951</strain>
    </source>
</reference>
<organism evidence="1 2">
    <name type="scientific">Rubus argutus</name>
    <name type="common">Southern blackberry</name>
    <dbReference type="NCBI Taxonomy" id="59490"/>
    <lineage>
        <taxon>Eukaryota</taxon>
        <taxon>Viridiplantae</taxon>
        <taxon>Streptophyta</taxon>
        <taxon>Embryophyta</taxon>
        <taxon>Tracheophyta</taxon>
        <taxon>Spermatophyta</taxon>
        <taxon>Magnoliopsida</taxon>
        <taxon>eudicotyledons</taxon>
        <taxon>Gunneridae</taxon>
        <taxon>Pentapetalae</taxon>
        <taxon>rosids</taxon>
        <taxon>fabids</taxon>
        <taxon>Rosales</taxon>
        <taxon>Rosaceae</taxon>
        <taxon>Rosoideae</taxon>
        <taxon>Rosoideae incertae sedis</taxon>
        <taxon>Rubus</taxon>
    </lineage>
</organism>
<dbReference type="Proteomes" id="UP001457282">
    <property type="component" value="Unassembled WGS sequence"/>
</dbReference>
<proteinExistence type="predicted"/>
<evidence type="ECO:0000313" key="2">
    <source>
        <dbReference type="Proteomes" id="UP001457282"/>
    </source>
</evidence>